<comment type="caution">
    <text evidence="1">The sequence shown here is derived from an EMBL/GenBank/DDBJ whole genome shotgun (WGS) entry which is preliminary data.</text>
</comment>
<name>A0A840RPI0_9BURK</name>
<organism evidence="1 2">
    <name type="scientific">Glaciimonas immobilis</name>
    <dbReference type="NCBI Taxonomy" id="728004"/>
    <lineage>
        <taxon>Bacteria</taxon>
        <taxon>Pseudomonadati</taxon>
        <taxon>Pseudomonadota</taxon>
        <taxon>Betaproteobacteria</taxon>
        <taxon>Burkholderiales</taxon>
        <taxon>Oxalobacteraceae</taxon>
        <taxon>Glaciimonas</taxon>
    </lineage>
</organism>
<protein>
    <submittedName>
        <fullName evidence="1">Uncharacterized protein</fullName>
    </submittedName>
</protein>
<dbReference type="EMBL" id="JACHHQ010000001">
    <property type="protein sequence ID" value="MBB5199042.1"/>
    <property type="molecule type" value="Genomic_DNA"/>
</dbReference>
<dbReference type="Proteomes" id="UP000571084">
    <property type="component" value="Unassembled WGS sequence"/>
</dbReference>
<keyword evidence="2" id="KW-1185">Reference proteome</keyword>
<dbReference type="RefSeq" id="WP_168053392.1">
    <property type="nucleotide sequence ID" value="NZ_JAAOZT010000002.1"/>
</dbReference>
<gene>
    <name evidence="1" type="ORF">HNR39_000852</name>
</gene>
<proteinExistence type="predicted"/>
<dbReference type="AlphaFoldDB" id="A0A840RPI0"/>
<evidence type="ECO:0000313" key="1">
    <source>
        <dbReference type="EMBL" id="MBB5199042.1"/>
    </source>
</evidence>
<evidence type="ECO:0000313" key="2">
    <source>
        <dbReference type="Proteomes" id="UP000571084"/>
    </source>
</evidence>
<reference evidence="1 2" key="1">
    <citation type="submission" date="2020-08" db="EMBL/GenBank/DDBJ databases">
        <title>Genomic Encyclopedia of Type Strains, Phase IV (KMG-IV): sequencing the most valuable type-strain genomes for metagenomic binning, comparative biology and taxonomic classification.</title>
        <authorList>
            <person name="Goeker M."/>
        </authorList>
    </citation>
    <scope>NUCLEOTIDE SEQUENCE [LARGE SCALE GENOMIC DNA]</scope>
    <source>
        <strain evidence="1 2">DSM 23240</strain>
    </source>
</reference>
<sequence length="185" mass="19997">MSEKLAPATSEDFLPVGMLASGRGPAKAMESVAKRNINVEGWEPFHYEQISATEYEVTGGIPAMIGGAKKWPEPHTTVIVLEQELTQELQANAVTDMPSVGEIAPVISDAVQTAVLVPTFSASANSHTRPQFMTVILRMPDDEAGHRRLAEMLALNKNFFGADVVSTAFQNDIMVSASLQKTILK</sequence>
<accession>A0A840RPI0</accession>